<dbReference type="SUPFAM" id="SSF56219">
    <property type="entry name" value="DNase I-like"/>
    <property type="match status" value="1"/>
</dbReference>
<evidence type="ECO:0000256" key="3">
    <source>
        <dbReference type="SAM" id="MobiDB-lite"/>
    </source>
</evidence>
<feature type="compositionally biased region" description="Low complexity" evidence="3">
    <location>
        <begin position="9"/>
        <end position="24"/>
    </location>
</feature>
<dbReference type="Proteomes" id="UP001189429">
    <property type="component" value="Unassembled WGS sequence"/>
</dbReference>
<dbReference type="InterPro" id="IPR050410">
    <property type="entry name" value="CCR4/nocturin_mRNA_transcr"/>
</dbReference>
<protein>
    <recommendedName>
        <fullName evidence="4">Endonuclease/exonuclease/phosphatase domain-containing protein</fullName>
    </recommendedName>
</protein>
<dbReference type="Pfam" id="PF03372">
    <property type="entry name" value="Exo_endo_phos"/>
    <property type="match status" value="1"/>
</dbReference>
<dbReference type="InterPro" id="IPR036691">
    <property type="entry name" value="Endo/exonu/phosph_ase_sf"/>
</dbReference>
<dbReference type="InterPro" id="IPR005135">
    <property type="entry name" value="Endo/exonuclease/phosphatase"/>
</dbReference>
<sequence length="314" mass="33344">APLGLLARRAGGRARAGAQPARRQQQGEEEWSATPPAALQWVARAWRLLEVMLEAEPDLLCLQELDHFGDFFARELGAAGYGAVLRPRPCPAEDATAVLWRRDAFRLLGQDDSLDYAAVAVLEDQGPAHAGRRLLVASAHLRSGKTAEAERERAAQVGALLDLAAELAERWAGGPGGAVPLVLGADLNAVPQADGRAGPPLAYGAALAHPVGLRSAYGGACCRSEGAERLDLGGGALEAPYTTWKLRPKKGEIRRTVDFIFHSAADLEVAALMELPRADEMPPERLPTFAYPSDHLAIAADLRYAGGGGVDFAR</sequence>
<feature type="domain" description="Endonuclease/exonuclease/phosphatase" evidence="4">
    <location>
        <begin position="35"/>
        <end position="295"/>
    </location>
</feature>
<reference evidence="5" key="1">
    <citation type="submission" date="2023-10" db="EMBL/GenBank/DDBJ databases">
        <authorList>
            <person name="Chen Y."/>
            <person name="Shah S."/>
            <person name="Dougan E. K."/>
            <person name="Thang M."/>
            <person name="Chan C."/>
        </authorList>
    </citation>
    <scope>NUCLEOTIDE SEQUENCE [LARGE SCALE GENOMIC DNA]</scope>
</reference>
<evidence type="ECO:0000313" key="5">
    <source>
        <dbReference type="EMBL" id="CAK0803133.1"/>
    </source>
</evidence>
<evidence type="ECO:0000313" key="6">
    <source>
        <dbReference type="Proteomes" id="UP001189429"/>
    </source>
</evidence>
<dbReference type="EMBL" id="CAUYUJ010002955">
    <property type="protein sequence ID" value="CAK0803133.1"/>
    <property type="molecule type" value="Genomic_DNA"/>
</dbReference>
<feature type="region of interest" description="Disordered" evidence="3">
    <location>
        <begin position="9"/>
        <end position="34"/>
    </location>
</feature>
<evidence type="ECO:0000256" key="2">
    <source>
        <dbReference type="ARBA" id="ARBA00022801"/>
    </source>
</evidence>
<dbReference type="PANTHER" id="PTHR12121:SF45">
    <property type="entry name" value="NOCTURNIN"/>
    <property type="match status" value="1"/>
</dbReference>
<keyword evidence="2" id="KW-0378">Hydrolase</keyword>
<evidence type="ECO:0000259" key="4">
    <source>
        <dbReference type="Pfam" id="PF03372"/>
    </source>
</evidence>
<dbReference type="PANTHER" id="PTHR12121">
    <property type="entry name" value="CARBON CATABOLITE REPRESSOR PROTEIN 4"/>
    <property type="match status" value="1"/>
</dbReference>
<proteinExistence type="inferred from homology"/>
<organism evidence="5 6">
    <name type="scientific">Prorocentrum cordatum</name>
    <dbReference type="NCBI Taxonomy" id="2364126"/>
    <lineage>
        <taxon>Eukaryota</taxon>
        <taxon>Sar</taxon>
        <taxon>Alveolata</taxon>
        <taxon>Dinophyceae</taxon>
        <taxon>Prorocentrales</taxon>
        <taxon>Prorocentraceae</taxon>
        <taxon>Prorocentrum</taxon>
    </lineage>
</organism>
<evidence type="ECO:0000256" key="1">
    <source>
        <dbReference type="ARBA" id="ARBA00010774"/>
    </source>
</evidence>
<accession>A0ABN9QB70</accession>
<comment type="caution">
    <text evidence="5">The sequence shown here is derived from an EMBL/GenBank/DDBJ whole genome shotgun (WGS) entry which is preliminary data.</text>
</comment>
<feature type="non-terminal residue" evidence="5">
    <location>
        <position position="1"/>
    </location>
</feature>
<gene>
    <name evidence="5" type="ORF">PCOR1329_LOCUS10423</name>
</gene>
<comment type="similarity">
    <text evidence="1">Belongs to the CCR4/nocturin family.</text>
</comment>
<name>A0ABN9QB70_9DINO</name>
<keyword evidence="6" id="KW-1185">Reference proteome</keyword>
<dbReference type="Gene3D" id="3.60.10.10">
    <property type="entry name" value="Endonuclease/exonuclease/phosphatase"/>
    <property type="match status" value="1"/>
</dbReference>